<dbReference type="AlphaFoldDB" id="A0A1Y2G975"/>
<comment type="caution">
    <text evidence="2">The sequence shown here is derived from an EMBL/GenBank/DDBJ whole genome shotgun (WGS) entry which is preliminary data.</text>
</comment>
<sequence>MPPLQCSSTFDLAAPIPFADHSSSFDTLFNADPFTTNSVQQHPSHYQYTDIEYLPSEADINALFGLPPSHSSAQNTQKQIAYTTSTTASISPPTHYTSLTEQDVNLSSSVPVAPACDQRPSPVSLSARSSLAPNKCQQSAMSKESFRTQDAHNAGFQYQLQTSQDYQQQQQQQQQYTPCQHYSSDRYNATSYSTASIPNMGPYGDMQHGSSTVPTSTNPLVLNPPSSSFFARLGARDGASPLYSTGNQSTFTPKLAKAAASCVSNTLAVTSTFASKKLANASHKIADLWQHNQNVLPQQQPNSYQQQQHAPDSLYNHGNYYTTEDATNSTKNSGPNGSCFNNNNYLNNVNASTYSYDRVALNINHNSNNVHQQSSQGENAYGDHDTSNPFAASTTSTLSNAVSVASSYLPSLSKLPTLSALPALPWSNRSKDQQLPHQQTYQQGYSSDNYYSSYDDSRSQETQAYSSQGHQQEQQRPYLDQHVEPNNHCSSTSSILASTGALWGGLRSEMQKGRQMVETGVQAGVAWWWDHDVKNPLRNVV</sequence>
<evidence type="ECO:0000256" key="1">
    <source>
        <dbReference type="SAM" id="MobiDB-lite"/>
    </source>
</evidence>
<protein>
    <submittedName>
        <fullName evidence="2">Uncharacterized protein</fullName>
    </submittedName>
</protein>
<dbReference type="InParanoid" id="A0A1Y2G975"/>
<dbReference type="EMBL" id="MCFF01000056">
    <property type="protein sequence ID" value="ORZ04572.1"/>
    <property type="molecule type" value="Genomic_DNA"/>
</dbReference>
<feature type="region of interest" description="Disordered" evidence="1">
    <location>
        <begin position="160"/>
        <end position="181"/>
    </location>
</feature>
<feature type="compositionally biased region" description="Polar residues" evidence="1">
    <location>
        <begin position="461"/>
        <end position="475"/>
    </location>
</feature>
<dbReference type="RefSeq" id="XP_021876618.1">
    <property type="nucleotide sequence ID" value="XM_022019842.1"/>
</dbReference>
<dbReference type="OrthoDB" id="2429806at2759"/>
<feature type="region of interest" description="Disordered" evidence="1">
    <location>
        <begin position="299"/>
        <end position="342"/>
    </location>
</feature>
<name>A0A1Y2G975_9FUNG</name>
<feature type="region of interest" description="Disordered" evidence="1">
    <location>
        <begin position="368"/>
        <end position="392"/>
    </location>
</feature>
<feature type="compositionally biased region" description="Low complexity" evidence="1">
    <location>
        <begin position="299"/>
        <end position="308"/>
    </location>
</feature>
<reference evidence="2 3" key="1">
    <citation type="submission" date="2016-07" db="EMBL/GenBank/DDBJ databases">
        <title>Pervasive Adenine N6-methylation of Active Genes in Fungi.</title>
        <authorList>
            <consortium name="DOE Joint Genome Institute"/>
            <person name="Mondo S.J."/>
            <person name="Dannebaum R.O."/>
            <person name="Kuo R.C."/>
            <person name="Labutti K."/>
            <person name="Haridas S."/>
            <person name="Kuo A."/>
            <person name="Salamov A."/>
            <person name="Ahrendt S.R."/>
            <person name="Lipzen A."/>
            <person name="Sullivan W."/>
            <person name="Andreopoulos W.B."/>
            <person name="Clum A."/>
            <person name="Lindquist E."/>
            <person name="Daum C."/>
            <person name="Ramamoorthy G.K."/>
            <person name="Gryganskyi A."/>
            <person name="Culley D."/>
            <person name="Magnuson J.K."/>
            <person name="James T.Y."/>
            <person name="O'Malley M.A."/>
            <person name="Stajich J.E."/>
            <person name="Spatafora J.W."/>
            <person name="Visel A."/>
            <person name="Grigoriev I.V."/>
        </authorList>
    </citation>
    <scope>NUCLEOTIDE SEQUENCE [LARGE SCALE GENOMIC DNA]</scope>
    <source>
        <strain evidence="2 3">NRRL 3116</strain>
    </source>
</reference>
<accession>A0A1Y2G975</accession>
<gene>
    <name evidence="2" type="ORF">BCR41DRAFT_195638</name>
</gene>
<feature type="compositionally biased region" description="Low complexity" evidence="1">
    <location>
        <begin position="160"/>
        <end position="176"/>
    </location>
</feature>
<feature type="region of interest" description="Disordered" evidence="1">
    <location>
        <begin position="111"/>
        <end position="147"/>
    </location>
</feature>
<keyword evidence="3" id="KW-1185">Reference proteome</keyword>
<organism evidence="2 3">
    <name type="scientific">Lobosporangium transversale</name>
    <dbReference type="NCBI Taxonomy" id="64571"/>
    <lineage>
        <taxon>Eukaryota</taxon>
        <taxon>Fungi</taxon>
        <taxon>Fungi incertae sedis</taxon>
        <taxon>Mucoromycota</taxon>
        <taxon>Mortierellomycotina</taxon>
        <taxon>Mortierellomycetes</taxon>
        <taxon>Mortierellales</taxon>
        <taxon>Mortierellaceae</taxon>
        <taxon>Lobosporangium</taxon>
    </lineage>
</organism>
<feature type="compositionally biased region" description="Polar residues" evidence="1">
    <location>
        <begin position="121"/>
        <end position="142"/>
    </location>
</feature>
<dbReference type="GeneID" id="33561687"/>
<feature type="compositionally biased region" description="Low complexity" evidence="1">
    <location>
        <begin position="441"/>
        <end position="454"/>
    </location>
</feature>
<evidence type="ECO:0000313" key="3">
    <source>
        <dbReference type="Proteomes" id="UP000193648"/>
    </source>
</evidence>
<feature type="compositionally biased region" description="Polar residues" evidence="1">
    <location>
        <begin position="319"/>
        <end position="335"/>
    </location>
</feature>
<proteinExistence type="predicted"/>
<evidence type="ECO:0000313" key="2">
    <source>
        <dbReference type="EMBL" id="ORZ04572.1"/>
    </source>
</evidence>
<feature type="region of interest" description="Disordered" evidence="1">
    <location>
        <begin position="428"/>
        <end position="476"/>
    </location>
</feature>
<dbReference type="Proteomes" id="UP000193648">
    <property type="component" value="Unassembled WGS sequence"/>
</dbReference>